<reference evidence="2" key="1">
    <citation type="submission" date="2023-08" db="EMBL/GenBank/DDBJ databases">
        <authorList>
            <person name="Audoor S."/>
            <person name="Bilcke G."/>
        </authorList>
    </citation>
    <scope>NUCLEOTIDE SEQUENCE</scope>
</reference>
<sequence>MLRRKAHSSRHFNHASLAVIFLLLSIAFTPSSNAHILGQTRRLETVSQRSVEVINKSGRRVDVFWVNTANPKQEEFVSQSENADGVAYGAAASINSYVGHTFEVREMPGKNSGKCLRDPCWKARFTVSTEHEQEVRVKKGFILDHTGSYQRSVKVARTLYEECEEQVNSSEQGSDLDIIEVIDAISACMKEKTDAKLEKQQEEVDFQYKLRAQMAESMAPLACGDVNYTVTDEGKNVSWAYTSRNQDGRRRGETHYKLRVLHERPTSYIASIPGFVAHDECLALQHFEETSQDGSVSFATMDKFRAAPQKYSSSLMHLTDKLTSLLGEYLHWPELDVSTLSEHDDRLFQVHKDPTGGMSVPALLCTAGDLELEKETGVRDCKLPGEGPMLVPTTHFQVDPPQEEGVDSYSKVATAFVFCEDPINKQLGALHFPHAGVHIAPQKGMVVVAIHRKKAETEFDGYVHDYHFCPNHQLYTQSFFEKESVAQES</sequence>
<protein>
    <submittedName>
        <fullName evidence="2">Uncharacterized protein</fullName>
    </submittedName>
</protein>
<keyword evidence="1" id="KW-0732">Signal</keyword>
<evidence type="ECO:0000313" key="3">
    <source>
        <dbReference type="Proteomes" id="UP001295423"/>
    </source>
</evidence>
<evidence type="ECO:0000313" key="2">
    <source>
        <dbReference type="EMBL" id="CAJ1956563.1"/>
    </source>
</evidence>
<dbReference type="AlphaFoldDB" id="A0AAD2FY94"/>
<evidence type="ECO:0000256" key="1">
    <source>
        <dbReference type="SAM" id="SignalP"/>
    </source>
</evidence>
<accession>A0AAD2FY94</accession>
<proteinExistence type="predicted"/>
<name>A0AAD2FY94_9STRA</name>
<keyword evidence="3" id="KW-1185">Reference proteome</keyword>
<feature type="signal peptide" evidence="1">
    <location>
        <begin position="1"/>
        <end position="34"/>
    </location>
</feature>
<dbReference type="Proteomes" id="UP001295423">
    <property type="component" value="Unassembled WGS sequence"/>
</dbReference>
<gene>
    <name evidence="2" type="ORF">CYCCA115_LOCUS16295</name>
</gene>
<comment type="caution">
    <text evidence="2">The sequence shown here is derived from an EMBL/GenBank/DDBJ whole genome shotgun (WGS) entry which is preliminary data.</text>
</comment>
<dbReference type="EMBL" id="CAKOGP040001914">
    <property type="protein sequence ID" value="CAJ1956563.1"/>
    <property type="molecule type" value="Genomic_DNA"/>
</dbReference>
<organism evidence="2 3">
    <name type="scientific">Cylindrotheca closterium</name>
    <dbReference type="NCBI Taxonomy" id="2856"/>
    <lineage>
        <taxon>Eukaryota</taxon>
        <taxon>Sar</taxon>
        <taxon>Stramenopiles</taxon>
        <taxon>Ochrophyta</taxon>
        <taxon>Bacillariophyta</taxon>
        <taxon>Bacillariophyceae</taxon>
        <taxon>Bacillariophycidae</taxon>
        <taxon>Bacillariales</taxon>
        <taxon>Bacillariaceae</taxon>
        <taxon>Cylindrotheca</taxon>
    </lineage>
</organism>
<feature type="chain" id="PRO_5042184724" evidence="1">
    <location>
        <begin position="35"/>
        <end position="489"/>
    </location>
</feature>